<evidence type="ECO:0000256" key="3">
    <source>
        <dbReference type="ARBA" id="ARBA00023235"/>
    </source>
</evidence>
<keyword evidence="3 5" id="KW-0413">Isomerase</keyword>
<dbReference type="InterPro" id="IPR006145">
    <property type="entry name" value="PsdUridine_synth_RsuA/RluA"/>
</dbReference>
<accession>A0A1J6W7G9</accession>
<dbReference type="EMBL" id="MINN01000074">
    <property type="protein sequence ID" value="OIU72652.1"/>
    <property type="molecule type" value="Genomic_DNA"/>
</dbReference>
<dbReference type="InterPro" id="IPR050188">
    <property type="entry name" value="RluA_PseudoU_synthase"/>
</dbReference>
<comment type="similarity">
    <text evidence="2 5">Belongs to the pseudouridine synthase RluA family.</text>
</comment>
<evidence type="ECO:0000313" key="8">
    <source>
        <dbReference type="Proteomes" id="UP000182062"/>
    </source>
</evidence>
<dbReference type="InterPro" id="IPR020103">
    <property type="entry name" value="PsdUridine_synth_cat_dom_sf"/>
</dbReference>
<comment type="function">
    <text evidence="5">Responsible for synthesis of pseudouridine from uracil.</text>
</comment>
<evidence type="ECO:0000256" key="5">
    <source>
        <dbReference type="RuleBase" id="RU362028"/>
    </source>
</evidence>
<dbReference type="Proteomes" id="UP000182062">
    <property type="component" value="Unassembled WGS sequence"/>
</dbReference>
<dbReference type="CDD" id="cd02869">
    <property type="entry name" value="PseudoU_synth_RluA_like"/>
    <property type="match status" value="1"/>
</dbReference>
<feature type="active site" evidence="4">
    <location>
        <position position="138"/>
    </location>
</feature>
<sequence length="308" mass="34895">MSKVYSIEWSVPSLYEGKLLREFLVDQNISKRTLTSVKFEGGSISVNEREVNVRHPLIEGDKIKLDFPPETGSRKLIPQSIPLEIIYEDRDILVVDKPWGMYSIPAKDHPTGSLANGISGYYKKLNLASAVHIVTRLDRDTSGLVLVAKHRHVHHLFSLHHQERKVKRTYEALAEGVMTSTQGVIDKPIGRKETSIIEREVRHDGQYAKTGYQVLKQYPGAVHLSVKPFTGRTHQIRVHMASIGHPLLGDDLYGGDVKRIKRQALHCKSLSFFHPMKEEEMEFVSPLANDFREALSVLATEEMNNPLC</sequence>
<evidence type="ECO:0000259" key="6">
    <source>
        <dbReference type="Pfam" id="PF00849"/>
    </source>
</evidence>
<dbReference type="GO" id="GO:0000455">
    <property type="term" value="P:enzyme-directed rRNA pseudouridine synthesis"/>
    <property type="evidence" value="ECO:0007669"/>
    <property type="project" value="TreeGrafter"/>
</dbReference>
<dbReference type="OrthoDB" id="9807829at2"/>
<dbReference type="GO" id="GO:0003723">
    <property type="term" value="F:RNA binding"/>
    <property type="evidence" value="ECO:0007669"/>
    <property type="project" value="InterPro"/>
</dbReference>
<evidence type="ECO:0000256" key="1">
    <source>
        <dbReference type="ARBA" id="ARBA00000073"/>
    </source>
</evidence>
<dbReference type="EC" id="5.4.99.-" evidence="5"/>
<dbReference type="InterPro" id="IPR006224">
    <property type="entry name" value="PsdUridine_synth_RluA-like_CS"/>
</dbReference>
<dbReference type="PROSITE" id="PS01129">
    <property type="entry name" value="PSI_RLU"/>
    <property type="match status" value="1"/>
</dbReference>
<evidence type="ECO:0000313" key="7">
    <source>
        <dbReference type="EMBL" id="OIU72652.1"/>
    </source>
</evidence>
<comment type="caution">
    <text evidence="7">The sequence shown here is derived from an EMBL/GenBank/DDBJ whole genome shotgun (WGS) entry which is preliminary data.</text>
</comment>
<dbReference type="AlphaFoldDB" id="A0A1J6W7G9"/>
<dbReference type="SUPFAM" id="SSF55120">
    <property type="entry name" value="Pseudouridine synthase"/>
    <property type="match status" value="1"/>
</dbReference>
<dbReference type="PANTHER" id="PTHR21600">
    <property type="entry name" value="MITOCHONDRIAL RNA PSEUDOURIDINE SYNTHASE"/>
    <property type="match status" value="1"/>
</dbReference>
<proteinExistence type="inferred from homology"/>
<evidence type="ECO:0000256" key="4">
    <source>
        <dbReference type="PIRSR" id="PIRSR606225-1"/>
    </source>
</evidence>
<dbReference type="Pfam" id="PF00849">
    <property type="entry name" value="PseudoU_synth_2"/>
    <property type="match status" value="1"/>
</dbReference>
<gene>
    <name evidence="7" type="ORF">BHE18_07680</name>
</gene>
<comment type="catalytic activity">
    <reaction evidence="1 5">
        <text>a uridine in RNA = a pseudouridine in RNA</text>
        <dbReference type="Rhea" id="RHEA:48348"/>
        <dbReference type="Rhea" id="RHEA-COMP:12068"/>
        <dbReference type="Rhea" id="RHEA-COMP:12069"/>
        <dbReference type="ChEBI" id="CHEBI:65314"/>
        <dbReference type="ChEBI" id="CHEBI:65315"/>
    </reaction>
</comment>
<dbReference type="NCBIfam" id="TIGR00005">
    <property type="entry name" value="rluA_subfam"/>
    <property type="match status" value="1"/>
</dbReference>
<organism evidence="7 8">
    <name type="scientific">Rossellomorea aquimaris</name>
    <dbReference type="NCBI Taxonomy" id="189382"/>
    <lineage>
        <taxon>Bacteria</taxon>
        <taxon>Bacillati</taxon>
        <taxon>Bacillota</taxon>
        <taxon>Bacilli</taxon>
        <taxon>Bacillales</taxon>
        <taxon>Bacillaceae</taxon>
        <taxon>Rossellomorea</taxon>
    </lineage>
</organism>
<dbReference type="PANTHER" id="PTHR21600:SF35">
    <property type="entry name" value="PSEUDOURIDINE SYNTHASE"/>
    <property type="match status" value="1"/>
</dbReference>
<feature type="domain" description="Pseudouridine synthase RsuA/RluA-like" evidence="6">
    <location>
        <begin position="91"/>
        <end position="242"/>
    </location>
</feature>
<evidence type="ECO:0000256" key="2">
    <source>
        <dbReference type="ARBA" id="ARBA00010876"/>
    </source>
</evidence>
<dbReference type="Gene3D" id="3.30.2350.10">
    <property type="entry name" value="Pseudouridine synthase"/>
    <property type="match status" value="1"/>
</dbReference>
<dbReference type="GO" id="GO:0009982">
    <property type="term" value="F:pseudouridine synthase activity"/>
    <property type="evidence" value="ECO:0007669"/>
    <property type="project" value="InterPro"/>
</dbReference>
<reference evidence="7 8" key="1">
    <citation type="submission" date="2016-09" db="EMBL/GenBank/DDBJ databases">
        <title>Bacillus aquimaris SAMM genome sequence reveals colonization and biosurfactant production capacities.</title>
        <authorList>
            <person name="Waghmode S.R."/>
            <person name="Suryavanshi M.V."/>
        </authorList>
    </citation>
    <scope>NUCLEOTIDE SEQUENCE [LARGE SCALE GENOMIC DNA]</scope>
    <source>
        <strain evidence="7 8">SAMM</strain>
    </source>
</reference>
<dbReference type="InterPro" id="IPR006225">
    <property type="entry name" value="PsdUridine_synth_RluC/D"/>
</dbReference>
<protein>
    <recommendedName>
        <fullName evidence="5">Pseudouridine synthase</fullName>
        <ecNumber evidence="5">5.4.99.-</ecNumber>
    </recommendedName>
</protein>
<keyword evidence="8" id="KW-1185">Reference proteome</keyword>
<dbReference type="GO" id="GO:0140098">
    <property type="term" value="F:catalytic activity, acting on RNA"/>
    <property type="evidence" value="ECO:0007669"/>
    <property type="project" value="UniProtKB-ARBA"/>
</dbReference>
<name>A0A1J6W7G9_9BACI</name>
<dbReference type="FunFam" id="3.30.2350.10:FF:000005">
    <property type="entry name" value="Pseudouridine synthase"/>
    <property type="match status" value="1"/>
</dbReference>